<dbReference type="EMBL" id="CM000781">
    <property type="protein sequence ID" value="AQK72434.1"/>
    <property type="molecule type" value="Genomic_DNA"/>
</dbReference>
<dbReference type="ExpressionAtlas" id="A0A1D6HCK9">
    <property type="expression patterns" value="baseline and differential"/>
</dbReference>
<accession>A0A1D6HCK9</accession>
<gene>
    <name evidence="1" type="ORF">ZEAMMB73_Zm00001d017145</name>
</gene>
<evidence type="ECO:0000313" key="1">
    <source>
        <dbReference type="EMBL" id="AQK72434.1"/>
    </source>
</evidence>
<sequence length="61" mass="6509">MGTEADAAAVDSLRSQIPFQTDGELILPPRDVGLVLVDLCNGFCTVGAGNLTWSGWKRSQM</sequence>
<name>A0A1D6HCK9_MAIZE</name>
<protein>
    <submittedName>
        <fullName evidence="1">Nicotinamidase 1</fullName>
    </submittedName>
</protein>
<dbReference type="AlphaFoldDB" id="A0A1D6HCK9"/>
<reference evidence="1" key="1">
    <citation type="submission" date="2015-12" db="EMBL/GenBank/DDBJ databases">
        <title>Update maize B73 reference genome by single molecule sequencing technologies.</title>
        <authorList>
            <consortium name="Maize Genome Sequencing Project"/>
            <person name="Ware D."/>
        </authorList>
    </citation>
    <scope>NUCLEOTIDE SEQUENCE</scope>
    <source>
        <tissue evidence="1">Seedling</tissue>
    </source>
</reference>
<organism evidence="1">
    <name type="scientific">Zea mays</name>
    <name type="common">Maize</name>
    <dbReference type="NCBI Taxonomy" id="4577"/>
    <lineage>
        <taxon>Eukaryota</taxon>
        <taxon>Viridiplantae</taxon>
        <taxon>Streptophyta</taxon>
        <taxon>Embryophyta</taxon>
        <taxon>Tracheophyta</taxon>
        <taxon>Spermatophyta</taxon>
        <taxon>Magnoliopsida</taxon>
        <taxon>Liliopsida</taxon>
        <taxon>Poales</taxon>
        <taxon>Poaceae</taxon>
        <taxon>PACMAD clade</taxon>
        <taxon>Panicoideae</taxon>
        <taxon>Andropogonodae</taxon>
        <taxon>Andropogoneae</taxon>
        <taxon>Tripsacinae</taxon>
        <taxon>Zea</taxon>
    </lineage>
</organism>
<proteinExistence type="predicted"/>